<name>A0A1E5CXJ8_9VIBR</name>
<proteinExistence type="predicted"/>
<dbReference type="RefSeq" id="WP_029203577.1">
    <property type="nucleotide sequence ID" value="NZ_AJYW02000154.1"/>
</dbReference>
<comment type="caution">
    <text evidence="2">The sequence shown here is derived from an EMBL/GenBank/DDBJ whole genome shotgun (WGS) entry which is preliminary data.</text>
</comment>
<dbReference type="GO" id="GO:0005886">
    <property type="term" value="C:plasma membrane"/>
    <property type="evidence" value="ECO:0007669"/>
    <property type="project" value="TreeGrafter"/>
</dbReference>
<dbReference type="SUPFAM" id="SSF82693">
    <property type="entry name" value="Multidrug efflux transporter AcrB pore domain, PN1, PN2, PC1 and PC2 subdomains"/>
    <property type="match status" value="2"/>
</dbReference>
<feature type="transmembrane region" description="Helical" evidence="1">
    <location>
        <begin position="27"/>
        <end position="45"/>
    </location>
</feature>
<keyword evidence="3" id="KW-1185">Reference proteome</keyword>
<dbReference type="AlphaFoldDB" id="A0A1E5CXJ8"/>
<feature type="transmembrane region" description="Helical" evidence="1">
    <location>
        <begin position="402"/>
        <end position="428"/>
    </location>
</feature>
<keyword evidence="1" id="KW-0472">Membrane</keyword>
<evidence type="ECO:0000313" key="3">
    <source>
        <dbReference type="Proteomes" id="UP000094165"/>
    </source>
</evidence>
<dbReference type="Gene3D" id="3.30.2090.10">
    <property type="entry name" value="Multidrug efflux transporter AcrB TolC docking domain, DN and DC subdomains"/>
    <property type="match status" value="2"/>
</dbReference>
<gene>
    <name evidence="2" type="ORF">A130_05865</name>
</gene>
<dbReference type="Gene3D" id="1.20.1640.10">
    <property type="entry name" value="Multidrug efflux transporter AcrB transmembrane domain"/>
    <property type="match status" value="2"/>
</dbReference>
<dbReference type="PANTHER" id="PTHR32063">
    <property type="match status" value="1"/>
</dbReference>
<dbReference type="SUPFAM" id="SSF82866">
    <property type="entry name" value="Multidrug efflux transporter AcrB transmembrane domain"/>
    <property type="match status" value="2"/>
</dbReference>
<dbReference type="FunFam" id="3.30.70.1430:FF:000001">
    <property type="entry name" value="Efflux pump membrane transporter"/>
    <property type="match status" value="1"/>
</dbReference>
<feature type="transmembrane region" description="Helical" evidence="1">
    <location>
        <begin position="876"/>
        <end position="895"/>
    </location>
</feature>
<feature type="transmembrane region" description="Helical" evidence="1">
    <location>
        <begin position="479"/>
        <end position="502"/>
    </location>
</feature>
<dbReference type="InterPro" id="IPR027463">
    <property type="entry name" value="AcrB_DN_DC_subdom"/>
</dbReference>
<feature type="transmembrane region" description="Helical" evidence="1">
    <location>
        <begin position="449"/>
        <end position="467"/>
    </location>
</feature>
<dbReference type="PRINTS" id="PR00702">
    <property type="entry name" value="ACRIFLAVINRP"/>
</dbReference>
<feature type="transmembrane region" description="Helical" evidence="1">
    <location>
        <begin position="1004"/>
        <end position="1026"/>
    </location>
</feature>
<feature type="transmembrane region" description="Helical" evidence="1">
    <location>
        <begin position="928"/>
        <end position="949"/>
    </location>
</feature>
<dbReference type="Gene3D" id="3.30.70.1430">
    <property type="entry name" value="Multidrug efflux transporter AcrB pore domain"/>
    <property type="match status" value="2"/>
</dbReference>
<evidence type="ECO:0000256" key="1">
    <source>
        <dbReference type="SAM" id="Phobius"/>
    </source>
</evidence>
<feature type="transmembrane region" description="Helical" evidence="1">
    <location>
        <begin position="348"/>
        <end position="369"/>
    </location>
</feature>
<dbReference type="SUPFAM" id="SSF82714">
    <property type="entry name" value="Multidrug efflux transporter AcrB TolC docking domain, DN and DC subdomains"/>
    <property type="match status" value="2"/>
</dbReference>
<dbReference type="PANTHER" id="PTHR32063:SF18">
    <property type="entry name" value="CATION EFFLUX SYSTEM PROTEIN"/>
    <property type="match status" value="1"/>
</dbReference>
<dbReference type="Gene3D" id="3.30.70.1320">
    <property type="entry name" value="Multidrug efflux transporter AcrB pore domain like"/>
    <property type="match status" value="1"/>
</dbReference>
<dbReference type="Proteomes" id="UP000094165">
    <property type="component" value="Unassembled WGS sequence"/>
</dbReference>
<dbReference type="Gene3D" id="3.30.70.1440">
    <property type="entry name" value="Multidrug efflux transporter AcrB pore domain"/>
    <property type="match status" value="1"/>
</dbReference>
<keyword evidence="1" id="KW-1133">Transmembrane helix</keyword>
<dbReference type="Pfam" id="PF00873">
    <property type="entry name" value="ACR_tran"/>
    <property type="match status" value="1"/>
</dbReference>
<keyword evidence="1" id="KW-0812">Transmembrane</keyword>
<dbReference type="GO" id="GO:0042910">
    <property type="term" value="F:xenobiotic transmembrane transporter activity"/>
    <property type="evidence" value="ECO:0007669"/>
    <property type="project" value="TreeGrafter"/>
</dbReference>
<dbReference type="EMBL" id="AJYW02000154">
    <property type="protein sequence ID" value="OEE75415.1"/>
    <property type="molecule type" value="Genomic_DNA"/>
</dbReference>
<protein>
    <submittedName>
        <fullName evidence="2">Multidrug transporter AcrB</fullName>
    </submittedName>
</protein>
<dbReference type="InterPro" id="IPR001036">
    <property type="entry name" value="Acrflvin-R"/>
</dbReference>
<feature type="transmembrane region" description="Helical" evidence="1">
    <location>
        <begin position="902"/>
        <end position="922"/>
    </location>
</feature>
<sequence length="1033" mass="114432">MPKPQSSSPQDDSDVTGVAAYFIRNKVISWMLSLIFLIGGVAAFFELGRLEDPAFTIKDAMVVTSYPGATPQQVEEEVTYPLEKAIQQLSYVDEVNSLSSRGLSQITVSMKNSYGPDDLPQIWDELRRKVNDLKSQLPPGVNDPSVIDDFGDVYGILLAVSGEGYSYKELLDYIDYLRRELELVDGVSKVSVSGQQQEQVFIEISMKKISSLGLSPNTVFNLLSTQNVVSDAGAIRIGDEYIRIHPTGEFDDVDQLGDLILTDGGSDGLIYLRDVAEVKRGYVEVPSNIINFNGKLALNVGVSFTAGVNVVEIGKAFDRRLAELKFQQPVGIEIGEIYSQPKEVDKSVSGFVVSLGQAVAIVIIVLLFFMGLRSGLLIGLILLLTVLGTFVFMQYFKIDLQRISLGALVIALGMLVDNAIVVVEGILIGTQKGRTRLQAATDIVTQTKWPLLGATVIAVTAFAPIGLSQDSTGEYCGTLFTVLLISLMLSWFTAISLTPFFADIFFKGQKTPEQGEDSDPYNGMVFVVYKNFLEFCMHKAWLTVAVLIIGLAASLYGFTQVKQSFFPSSTTPMFMVDIWMPEGTDIRATNTKLKVLEAWLAEQDEVSHVTTTAGKGLQRFMLTYASEKSYAAYGEIVTRVKSYEVLTPLMARFREHIQSQFPEINFKLKQVELGPGGGAKIEARLVGSDPTILRKLAEQIMDVMYADSGAHNIRHDWRERTKVIEPQFNESQARRYGISKSDVDEFLMMSFSGKSVGVYRDGTTLMPIIARLPEDERVDIRNIEGMKIWSPVLSEFIPLQQITQGYEMRWEDPLIVRKNRKRMLTVMADPDILGEETASTLQKRLQPQIEAIEMPAGYSLEWGGEYESSSDAQASLFQTMPMGYLFMFLITVFLFNSVKEPLIVWLTVPLAVIGVSTGLLLLDTPFGFMALLGFLSLSGMLLKNGIVLLDQIEIEMHSGKDPYLAVVDAALSRVRPVCMAAITTILGMIPLLPDTFFKPMAVTIMFGLGFATVLTLIAVPVFYRLFHRIKITG</sequence>
<feature type="transmembrane region" description="Helical" evidence="1">
    <location>
        <begin position="376"/>
        <end position="396"/>
    </location>
</feature>
<evidence type="ECO:0000313" key="2">
    <source>
        <dbReference type="EMBL" id="OEE75415.1"/>
    </source>
</evidence>
<feature type="transmembrane region" description="Helical" evidence="1">
    <location>
        <begin position="970"/>
        <end position="992"/>
    </location>
</feature>
<reference evidence="2 3" key="1">
    <citation type="journal article" date="2012" name="Science">
        <title>Ecological populations of bacteria act as socially cohesive units of antibiotic production and resistance.</title>
        <authorList>
            <person name="Cordero O.X."/>
            <person name="Wildschutte H."/>
            <person name="Kirkup B."/>
            <person name="Proehl S."/>
            <person name="Ngo L."/>
            <person name="Hussain F."/>
            <person name="Le Roux F."/>
            <person name="Mincer T."/>
            <person name="Polz M.F."/>
        </authorList>
    </citation>
    <scope>NUCLEOTIDE SEQUENCE [LARGE SCALE GENOMIC DNA]</scope>
    <source>
        <strain evidence="2 3">FF-238</strain>
    </source>
</reference>
<feature type="transmembrane region" description="Helical" evidence="1">
    <location>
        <begin position="540"/>
        <end position="558"/>
    </location>
</feature>
<organism evidence="2 3">
    <name type="scientific">Vibrio genomosp. F6 str. FF-238</name>
    <dbReference type="NCBI Taxonomy" id="1191298"/>
    <lineage>
        <taxon>Bacteria</taxon>
        <taxon>Pseudomonadati</taxon>
        <taxon>Pseudomonadota</taxon>
        <taxon>Gammaproteobacteria</taxon>
        <taxon>Vibrionales</taxon>
        <taxon>Vibrionaceae</taxon>
        <taxon>Vibrio</taxon>
    </lineage>
</organism>
<accession>A0A1E5CXJ8</accession>